<evidence type="ECO:0000313" key="4">
    <source>
        <dbReference type="Proteomes" id="UP000001861"/>
    </source>
</evidence>
<protein>
    <recommendedName>
        <fullName evidence="5">Proline-rich protein</fullName>
    </recommendedName>
</protein>
<proteinExistence type="predicted"/>
<organism evidence="3 4">
    <name type="scientific">Coprinopsis cinerea (strain Okayama-7 / 130 / ATCC MYA-4618 / FGSC 9003)</name>
    <name type="common">Inky cap fungus</name>
    <name type="synonym">Hormographiella aspergillata</name>
    <dbReference type="NCBI Taxonomy" id="240176"/>
    <lineage>
        <taxon>Eukaryota</taxon>
        <taxon>Fungi</taxon>
        <taxon>Dikarya</taxon>
        <taxon>Basidiomycota</taxon>
        <taxon>Agaricomycotina</taxon>
        <taxon>Agaricomycetes</taxon>
        <taxon>Agaricomycetidae</taxon>
        <taxon>Agaricales</taxon>
        <taxon>Agaricineae</taxon>
        <taxon>Psathyrellaceae</taxon>
        <taxon>Coprinopsis</taxon>
    </lineage>
</organism>
<dbReference type="RefSeq" id="XP_001835428.2">
    <property type="nucleotide sequence ID" value="XM_001835376.2"/>
</dbReference>
<feature type="signal peptide" evidence="2">
    <location>
        <begin position="1"/>
        <end position="21"/>
    </location>
</feature>
<reference evidence="3 4" key="1">
    <citation type="journal article" date="2010" name="Proc. Natl. Acad. Sci. U.S.A.">
        <title>Insights into evolution of multicellular fungi from the assembled chromosomes of the mushroom Coprinopsis cinerea (Coprinus cinereus).</title>
        <authorList>
            <person name="Stajich J.E."/>
            <person name="Wilke S.K."/>
            <person name="Ahren D."/>
            <person name="Au C.H."/>
            <person name="Birren B.W."/>
            <person name="Borodovsky M."/>
            <person name="Burns C."/>
            <person name="Canback B."/>
            <person name="Casselton L.A."/>
            <person name="Cheng C.K."/>
            <person name="Deng J."/>
            <person name="Dietrich F.S."/>
            <person name="Fargo D.C."/>
            <person name="Farman M.L."/>
            <person name="Gathman A.C."/>
            <person name="Goldberg J."/>
            <person name="Guigo R."/>
            <person name="Hoegger P.J."/>
            <person name="Hooker J.B."/>
            <person name="Huggins A."/>
            <person name="James T.Y."/>
            <person name="Kamada T."/>
            <person name="Kilaru S."/>
            <person name="Kodira C."/>
            <person name="Kues U."/>
            <person name="Kupfer D."/>
            <person name="Kwan H.S."/>
            <person name="Lomsadze A."/>
            <person name="Li W."/>
            <person name="Lilly W.W."/>
            <person name="Ma L.J."/>
            <person name="Mackey A.J."/>
            <person name="Manning G."/>
            <person name="Martin F."/>
            <person name="Muraguchi H."/>
            <person name="Natvig D.O."/>
            <person name="Palmerini H."/>
            <person name="Ramesh M.A."/>
            <person name="Rehmeyer C.J."/>
            <person name="Roe B.A."/>
            <person name="Shenoy N."/>
            <person name="Stanke M."/>
            <person name="Ter-Hovhannisyan V."/>
            <person name="Tunlid A."/>
            <person name="Velagapudi R."/>
            <person name="Vision T.J."/>
            <person name="Zeng Q."/>
            <person name="Zolan M.E."/>
            <person name="Pukkila P.J."/>
        </authorList>
    </citation>
    <scope>NUCLEOTIDE SEQUENCE [LARGE SCALE GENOMIC DNA]</scope>
    <source>
        <strain evidence="4">Okayama-7 / 130 / ATCC MYA-4618 / FGSC 9003</strain>
    </source>
</reference>
<dbReference type="InParanoid" id="A8NPX7"/>
<evidence type="ECO:0000256" key="1">
    <source>
        <dbReference type="SAM" id="MobiDB-lite"/>
    </source>
</evidence>
<evidence type="ECO:0000313" key="3">
    <source>
        <dbReference type="EMBL" id="EAU86396.2"/>
    </source>
</evidence>
<comment type="caution">
    <text evidence="3">The sequence shown here is derived from an EMBL/GenBank/DDBJ whole genome shotgun (WGS) entry which is preliminary data.</text>
</comment>
<evidence type="ECO:0008006" key="5">
    <source>
        <dbReference type="Google" id="ProtNLM"/>
    </source>
</evidence>
<gene>
    <name evidence="3" type="ORF">CC1G_05390</name>
</gene>
<feature type="compositionally biased region" description="Pro residues" evidence="1">
    <location>
        <begin position="121"/>
        <end position="135"/>
    </location>
</feature>
<dbReference type="Proteomes" id="UP000001861">
    <property type="component" value="Unassembled WGS sequence"/>
</dbReference>
<sequence length="168" mass="18786">MVSLKLTAFISLLITCFLVSAFDGDNYHVDRRALAFNDDYFPRNDLVRELELRELALDKMHARYNKYLDLKLRELDGLYRKLEARNNRANPQPPPAPPPQYPPPPGPAPQPPRDSGALPAYPGPESPPPPRPGSPHPQGRGQAQTGQRFTPGLAPIVEPGQQRPNRRT</sequence>
<dbReference type="HOGENOM" id="CLU_1586395_0_0_1"/>
<name>A8NPX7_COPC7</name>
<accession>A8NPX7</accession>
<keyword evidence="2" id="KW-0732">Signal</keyword>
<feature type="region of interest" description="Disordered" evidence="1">
    <location>
        <begin position="83"/>
        <end position="168"/>
    </location>
</feature>
<feature type="compositionally biased region" description="Pro residues" evidence="1">
    <location>
        <begin position="91"/>
        <end position="112"/>
    </location>
</feature>
<dbReference type="GeneID" id="6011960"/>
<dbReference type="EMBL" id="AACS02000008">
    <property type="protein sequence ID" value="EAU86396.2"/>
    <property type="molecule type" value="Genomic_DNA"/>
</dbReference>
<keyword evidence="4" id="KW-1185">Reference proteome</keyword>
<evidence type="ECO:0000256" key="2">
    <source>
        <dbReference type="SAM" id="SignalP"/>
    </source>
</evidence>
<dbReference type="AlphaFoldDB" id="A8NPX7"/>
<feature type="chain" id="PRO_5002727339" description="Proline-rich protein" evidence="2">
    <location>
        <begin position="22"/>
        <end position="168"/>
    </location>
</feature>
<dbReference type="VEuPathDB" id="FungiDB:CC1G_05390"/>
<dbReference type="KEGG" id="cci:CC1G_05390"/>